<dbReference type="RefSeq" id="WP_379597305.1">
    <property type="nucleotide sequence ID" value="NZ_JBHRTN010000014.1"/>
</dbReference>
<gene>
    <name evidence="10" type="primary">flgK</name>
    <name evidence="10" type="ORF">ACFOD4_13855</name>
</gene>
<keyword evidence="10" id="KW-0969">Cilium</keyword>
<feature type="domain" description="Flagellar hook-associated protein FlgK helical" evidence="9">
    <location>
        <begin position="101"/>
        <end position="308"/>
    </location>
</feature>
<evidence type="ECO:0000256" key="4">
    <source>
        <dbReference type="ARBA" id="ARBA00016244"/>
    </source>
</evidence>
<dbReference type="Proteomes" id="UP001595593">
    <property type="component" value="Unassembled WGS sequence"/>
</dbReference>
<evidence type="ECO:0000256" key="6">
    <source>
        <dbReference type="ARBA" id="ARBA00023143"/>
    </source>
</evidence>
<reference evidence="11" key="1">
    <citation type="journal article" date="2019" name="Int. J. Syst. Evol. Microbiol.">
        <title>The Global Catalogue of Microorganisms (GCM) 10K type strain sequencing project: providing services to taxonomists for standard genome sequencing and annotation.</title>
        <authorList>
            <consortium name="The Broad Institute Genomics Platform"/>
            <consortium name="The Broad Institute Genome Sequencing Center for Infectious Disease"/>
            <person name="Wu L."/>
            <person name="Ma J."/>
        </authorList>
    </citation>
    <scope>NUCLEOTIDE SEQUENCE [LARGE SCALE GENOMIC DNA]</scope>
    <source>
        <strain evidence="11">KCTC 52094</strain>
    </source>
</reference>
<dbReference type="EMBL" id="JBHRTN010000014">
    <property type="protein sequence ID" value="MFC3126148.1"/>
    <property type="molecule type" value="Genomic_DNA"/>
</dbReference>
<comment type="subcellular location">
    <subcellularLocation>
        <location evidence="1">Bacterial flagellum basal body</location>
    </subcellularLocation>
    <subcellularLocation>
        <location evidence="2">Secreted</location>
    </subcellularLocation>
</comment>
<proteinExistence type="inferred from homology"/>
<dbReference type="InterPro" id="IPR053927">
    <property type="entry name" value="FlgK_helical"/>
</dbReference>
<organism evidence="10 11">
    <name type="scientific">Teichococcus globiformis</name>
    <dbReference type="NCBI Taxonomy" id="2307229"/>
    <lineage>
        <taxon>Bacteria</taxon>
        <taxon>Pseudomonadati</taxon>
        <taxon>Pseudomonadota</taxon>
        <taxon>Alphaproteobacteria</taxon>
        <taxon>Acetobacterales</taxon>
        <taxon>Roseomonadaceae</taxon>
        <taxon>Roseomonas</taxon>
    </lineage>
</organism>
<evidence type="ECO:0000259" key="9">
    <source>
        <dbReference type="Pfam" id="PF22638"/>
    </source>
</evidence>
<evidence type="ECO:0000256" key="2">
    <source>
        <dbReference type="ARBA" id="ARBA00004613"/>
    </source>
</evidence>
<sequence length="494" mass="51674">MSLQAALSTALSSLAAEQRQSALIANNIANANTEGYVRRDLPRTESLVGGTGAGVSTGTVKRASDAALAAASRTASANEAYAAAQQKLLQAYTAHIGQASDERSISHRLGAFQTAMTKLSAEPANAVAQSQALSSAQDMVDSLHHMTDAVAQARVSADQSVAQDVAAVNSALDNLAEIDRQMAYASARGASTAEFEDRRDTLVAEIGTKVPLRIFDNGPGQLILMSDGGNTLYDSTTVHHLSFTHTPGIPAASGSAGLSQVKVNGQALRISESGSIAAALTLRDQTLPRFNDMLDQVATQLANAFQAADETPSGGAAGLFVDPLKKNSAEELVWDQLAAGDAGYPVSGMASRITINPAADPELGGDLWRMRTGLDPSATDAGNASDNSWILAALNAMDAARDYAGSSGLPSKMNLTQAASQSVGLMQSERAVWTDRAGSRAALALQAREELVNKTAVNIDEELQRLMLVQQTYSASVQIIQAASRMFEELSQIR</sequence>
<keyword evidence="5" id="KW-0964">Secreted</keyword>
<dbReference type="InterPro" id="IPR002371">
    <property type="entry name" value="FlgK"/>
</dbReference>
<dbReference type="Pfam" id="PF22638">
    <property type="entry name" value="FlgK_D1"/>
    <property type="match status" value="1"/>
</dbReference>
<feature type="domain" description="Flagellar basal body rod protein N-terminal" evidence="7">
    <location>
        <begin position="7"/>
        <end position="36"/>
    </location>
</feature>
<name>A0ABV7G2S7_9PROT</name>
<dbReference type="InterPro" id="IPR001444">
    <property type="entry name" value="Flag_bb_rod_N"/>
</dbReference>
<dbReference type="PANTHER" id="PTHR30033">
    <property type="entry name" value="FLAGELLAR HOOK-ASSOCIATED PROTEIN 1"/>
    <property type="match status" value="1"/>
</dbReference>
<dbReference type="NCBIfam" id="TIGR02492">
    <property type="entry name" value="flgK_ends"/>
    <property type="match status" value="1"/>
</dbReference>
<evidence type="ECO:0000259" key="7">
    <source>
        <dbReference type="Pfam" id="PF00460"/>
    </source>
</evidence>
<evidence type="ECO:0000256" key="3">
    <source>
        <dbReference type="ARBA" id="ARBA00009677"/>
    </source>
</evidence>
<evidence type="ECO:0000313" key="10">
    <source>
        <dbReference type="EMBL" id="MFC3126148.1"/>
    </source>
</evidence>
<keyword evidence="10" id="KW-0966">Cell projection</keyword>
<dbReference type="Pfam" id="PF00460">
    <property type="entry name" value="Flg_bb_rod"/>
    <property type="match status" value="1"/>
</dbReference>
<keyword evidence="10" id="KW-0282">Flagellum</keyword>
<evidence type="ECO:0000259" key="8">
    <source>
        <dbReference type="Pfam" id="PF06429"/>
    </source>
</evidence>
<feature type="domain" description="Flagellar basal-body/hook protein C-terminal" evidence="8">
    <location>
        <begin position="454"/>
        <end position="493"/>
    </location>
</feature>
<protein>
    <recommendedName>
        <fullName evidence="4">Flagellar hook-associated protein 1</fullName>
    </recommendedName>
</protein>
<evidence type="ECO:0000256" key="5">
    <source>
        <dbReference type="ARBA" id="ARBA00022525"/>
    </source>
</evidence>
<comment type="similarity">
    <text evidence="3">Belongs to the flagella basal body rod proteins family.</text>
</comment>
<keyword evidence="11" id="KW-1185">Reference proteome</keyword>
<dbReference type="PANTHER" id="PTHR30033:SF1">
    <property type="entry name" value="FLAGELLAR HOOK-ASSOCIATED PROTEIN 1"/>
    <property type="match status" value="1"/>
</dbReference>
<accession>A0ABV7G2S7</accession>
<keyword evidence="6" id="KW-0975">Bacterial flagellum</keyword>
<dbReference type="InterPro" id="IPR010930">
    <property type="entry name" value="Flg_bb/hook_C_dom"/>
</dbReference>
<evidence type="ECO:0000256" key="1">
    <source>
        <dbReference type="ARBA" id="ARBA00004117"/>
    </source>
</evidence>
<dbReference type="Pfam" id="PF06429">
    <property type="entry name" value="Flg_bbr_C"/>
    <property type="match status" value="1"/>
</dbReference>
<comment type="caution">
    <text evidence="10">The sequence shown here is derived from an EMBL/GenBank/DDBJ whole genome shotgun (WGS) entry which is preliminary data.</text>
</comment>
<evidence type="ECO:0000313" key="11">
    <source>
        <dbReference type="Proteomes" id="UP001595593"/>
    </source>
</evidence>